<organism evidence="11 12">
    <name type="scientific">Williamsia phyllosphaerae</name>
    <dbReference type="NCBI Taxonomy" id="885042"/>
    <lineage>
        <taxon>Bacteria</taxon>
        <taxon>Bacillati</taxon>
        <taxon>Actinomycetota</taxon>
        <taxon>Actinomycetes</taxon>
        <taxon>Mycobacteriales</taxon>
        <taxon>Nocardiaceae</taxon>
        <taxon>Williamsia</taxon>
    </lineage>
</organism>
<evidence type="ECO:0000256" key="6">
    <source>
        <dbReference type="ARBA" id="ARBA00023303"/>
    </source>
</evidence>
<protein>
    <recommendedName>
        <fullName evidence="10">Fluoride-specific ion channel FluC</fullName>
    </recommendedName>
</protein>
<name>A0ABQ1UK18_9NOCA</name>
<gene>
    <name evidence="10 11" type="primary">crcB</name>
    <name evidence="10" type="synonym">fluC</name>
    <name evidence="11" type="ORF">GCM10007298_15070</name>
</gene>
<keyword evidence="10" id="KW-0479">Metal-binding</keyword>
<comment type="caution">
    <text evidence="11">The sequence shown here is derived from an EMBL/GenBank/DDBJ whole genome shotgun (WGS) entry which is preliminary data.</text>
</comment>
<feature type="binding site" evidence="10">
    <location>
        <position position="73"/>
    </location>
    <ligand>
        <name>Na(+)</name>
        <dbReference type="ChEBI" id="CHEBI:29101"/>
        <note>structural</note>
    </ligand>
</feature>
<evidence type="ECO:0000256" key="1">
    <source>
        <dbReference type="ARBA" id="ARBA00004651"/>
    </source>
</evidence>
<feature type="transmembrane region" description="Helical" evidence="10">
    <location>
        <begin position="41"/>
        <end position="61"/>
    </location>
</feature>
<keyword evidence="4 10" id="KW-1133">Transmembrane helix</keyword>
<evidence type="ECO:0000256" key="3">
    <source>
        <dbReference type="ARBA" id="ARBA00022692"/>
    </source>
</evidence>
<proteinExistence type="inferred from homology"/>
<evidence type="ECO:0000256" key="4">
    <source>
        <dbReference type="ARBA" id="ARBA00022989"/>
    </source>
</evidence>
<dbReference type="RefSeq" id="WP_188488356.1">
    <property type="nucleotide sequence ID" value="NZ_BMCS01000001.1"/>
</dbReference>
<feature type="binding site" evidence="10">
    <location>
        <position position="76"/>
    </location>
    <ligand>
        <name>Na(+)</name>
        <dbReference type="ChEBI" id="CHEBI:29101"/>
        <note>structural</note>
    </ligand>
</feature>
<keyword evidence="10" id="KW-0406">Ion transport</keyword>
<comment type="similarity">
    <text evidence="7 10">Belongs to the fluoride channel Fluc/FEX (TC 1.A.43) family.</text>
</comment>
<accession>A0ABQ1UK18</accession>
<comment type="caution">
    <text evidence="10">Lacks conserved residue(s) required for the propagation of feature annotation.</text>
</comment>
<keyword evidence="10" id="KW-0915">Sodium</keyword>
<reference evidence="12" key="1">
    <citation type="journal article" date="2019" name="Int. J. Syst. Evol. Microbiol.">
        <title>The Global Catalogue of Microorganisms (GCM) 10K type strain sequencing project: providing services to taxonomists for standard genome sequencing and annotation.</title>
        <authorList>
            <consortium name="The Broad Institute Genomics Platform"/>
            <consortium name="The Broad Institute Genome Sequencing Center for Infectious Disease"/>
            <person name="Wu L."/>
            <person name="Ma J."/>
        </authorList>
    </citation>
    <scope>NUCLEOTIDE SEQUENCE [LARGE SCALE GENOMIC DNA]</scope>
    <source>
        <strain evidence="12">CCM 7855</strain>
    </source>
</reference>
<evidence type="ECO:0000256" key="9">
    <source>
        <dbReference type="ARBA" id="ARBA00049940"/>
    </source>
</evidence>
<keyword evidence="10" id="KW-0813">Transport</keyword>
<comment type="function">
    <text evidence="9 10">Fluoride-specific ion channel. Important for reducing fluoride concentration in the cell, thus reducing its toxicity.</text>
</comment>
<comment type="catalytic activity">
    <reaction evidence="8">
        <text>fluoride(in) = fluoride(out)</text>
        <dbReference type="Rhea" id="RHEA:76159"/>
        <dbReference type="ChEBI" id="CHEBI:17051"/>
    </reaction>
    <physiologicalReaction direction="left-to-right" evidence="8">
        <dbReference type="Rhea" id="RHEA:76160"/>
    </physiologicalReaction>
</comment>
<evidence type="ECO:0000313" key="12">
    <source>
        <dbReference type="Proteomes" id="UP000632454"/>
    </source>
</evidence>
<evidence type="ECO:0000256" key="5">
    <source>
        <dbReference type="ARBA" id="ARBA00023136"/>
    </source>
</evidence>
<evidence type="ECO:0000313" key="11">
    <source>
        <dbReference type="EMBL" id="GGF20047.1"/>
    </source>
</evidence>
<evidence type="ECO:0000256" key="7">
    <source>
        <dbReference type="ARBA" id="ARBA00035120"/>
    </source>
</evidence>
<dbReference type="Pfam" id="PF02537">
    <property type="entry name" value="CRCB"/>
    <property type="match status" value="1"/>
</dbReference>
<evidence type="ECO:0000256" key="8">
    <source>
        <dbReference type="ARBA" id="ARBA00035585"/>
    </source>
</evidence>
<keyword evidence="2 10" id="KW-1003">Cell membrane</keyword>
<keyword evidence="6 10" id="KW-0407">Ion channel</keyword>
<dbReference type="EMBL" id="BMCS01000001">
    <property type="protein sequence ID" value="GGF20047.1"/>
    <property type="molecule type" value="Genomic_DNA"/>
</dbReference>
<evidence type="ECO:0000256" key="2">
    <source>
        <dbReference type="ARBA" id="ARBA00022475"/>
    </source>
</evidence>
<evidence type="ECO:0000256" key="10">
    <source>
        <dbReference type="HAMAP-Rule" id="MF_00454"/>
    </source>
</evidence>
<feature type="transmembrane region" description="Helical" evidence="10">
    <location>
        <begin position="97"/>
        <end position="122"/>
    </location>
</feature>
<dbReference type="Proteomes" id="UP000632454">
    <property type="component" value="Unassembled WGS sequence"/>
</dbReference>
<dbReference type="PANTHER" id="PTHR28259:SF1">
    <property type="entry name" value="FLUORIDE EXPORT PROTEIN 1-RELATED"/>
    <property type="match status" value="1"/>
</dbReference>
<sequence length="123" mass="12384">MIVVLVAVAGALGAVLRLVVDGECKHRFGWSTPWQTTIINVTGSFVLGVLAGLVTGAGVGADWQVVLGTGFCGGYTTFSTASVETIGLLRARRPMAAAVYAGVSLVISLAACAAGLGLVYALA</sequence>
<keyword evidence="5 10" id="KW-0472">Membrane</keyword>
<keyword evidence="12" id="KW-1185">Reference proteome</keyword>
<keyword evidence="3 10" id="KW-0812">Transmembrane</keyword>
<dbReference type="PANTHER" id="PTHR28259">
    <property type="entry name" value="FLUORIDE EXPORT PROTEIN 1-RELATED"/>
    <property type="match status" value="1"/>
</dbReference>
<dbReference type="HAMAP" id="MF_00454">
    <property type="entry name" value="FluC"/>
    <property type="match status" value="1"/>
</dbReference>
<comment type="subcellular location">
    <subcellularLocation>
        <location evidence="1 10">Cell membrane</location>
        <topology evidence="1 10">Multi-pass membrane protein</topology>
    </subcellularLocation>
</comment>
<dbReference type="NCBIfam" id="TIGR00494">
    <property type="entry name" value="crcB"/>
    <property type="match status" value="1"/>
</dbReference>
<dbReference type="InterPro" id="IPR003691">
    <property type="entry name" value="FluC"/>
</dbReference>
<comment type="activity regulation">
    <text evidence="10">Na(+) is not transported, but it plays an essential structural role and its presence is essential for fluoride channel function.</text>
</comment>